<proteinExistence type="predicted"/>
<evidence type="ECO:0000313" key="2">
    <source>
        <dbReference type="Proteomes" id="UP000248614"/>
    </source>
</evidence>
<dbReference type="AlphaFoldDB" id="A0A2W5BGW8"/>
<gene>
    <name evidence="1" type="ORF">DI632_02055</name>
</gene>
<comment type="caution">
    <text evidence="1">The sequence shown here is derived from an EMBL/GenBank/DDBJ whole genome shotgun (WGS) entry which is preliminary data.</text>
</comment>
<dbReference type="Proteomes" id="UP000248614">
    <property type="component" value="Unassembled WGS sequence"/>
</dbReference>
<evidence type="ECO:0000313" key="1">
    <source>
        <dbReference type="EMBL" id="PZO80358.1"/>
    </source>
</evidence>
<reference evidence="1 2" key="1">
    <citation type="submission" date="2017-08" db="EMBL/GenBank/DDBJ databases">
        <title>Infants hospitalized years apart are colonized by the same room-sourced microbial strains.</title>
        <authorList>
            <person name="Brooks B."/>
            <person name="Olm M.R."/>
            <person name="Firek B.A."/>
            <person name="Baker R."/>
            <person name="Thomas B.C."/>
            <person name="Morowitz M.J."/>
            <person name="Banfield J.F."/>
        </authorList>
    </citation>
    <scope>NUCLEOTIDE SEQUENCE [LARGE SCALE GENOMIC DNA]</scope>
    <source>
        <strain evidence="1">S2_018_000_R3_110</strain>
    </source>
</reference>
<accession>A0A2W5BGW8</accession>
<organism evidence="1 2">
    <name type="scientific">Sphingomonas hengshuiensis</name>
    <dbReference type="NCBI Taxonomy" id="1609977"/>
    <lineage>
        <taxon>Bacteria</taxon>
        <taxon>Pseudomonadati</taxon>
        <taxon>Pseudomonadota</taxon>
        <taxon>Alphaproteobacteria</taxon>
        <taxon>Sphingomonadales</taxon>
        <taxon>Sphingomonadaceae</taxon>
        <taxon>Sphingomonas</taxon>
    </lineage>
</organism>
<protein>
    <submittedName>
        <fullName evidence="1">Uncharacterized protein</fullName>
    </submittedName>
</protein>
<dbReference type="EMBL" id="QFNF01000003">
    <property type="protein sequence ID" value="PZO80358.1"/>
    <property type="molecule type" value="Genomic_DNA"/>
</dbReference>
<name>A0A2W5BGW8_9SPHN</name>
<sequence length="387" mass="41479">MDAMLSSILLIIAQATAPPPAAPAEEVVVVGHRATDALAACLARQCPPAEDVEASLQASVEQFTAGRYDLAQRTLQRSIRRNRRHAAQLPGPVSSLYATLATVAEHDGYRSRWQFAARDNVGLLRRHVGVSDPGTLIEEMSLANTMLGTGDPSTAWGILKKVEIRALAAGHKDIAAGAAFRQAWLALREGNYRRAGKLADHAVDIAGSRKSQIATLRDVLNSRIALRKGDAGAIDALAARIRQTEAQRPILLFSESAEDIISGGGIIPAGLTAPGVRFADVGYWIRPDGRTASAEILNASNLGQWEKTVLKQVGTRRYASLAVPAGHPGIYRVDRFTIRATFDFYAGARYAQRMGPPTIHIVDLTDTEAMTAAQKRRVAEATAPGGI</sequence>